<evidence type="ECO:0000313" key="5">
    <source>
        <dbReference type="Proteomes" id="UP000614469"/>
    </source>
</evidence>
<evidence type="ECO:0000256" key="1">
    <source>
        <dbReference type="SAM" id="MobiDB-lite"/>
    </source>
</evidence>
<feature type="compositionally biased region" description="Low complexity" evidence="1">
    <location>
        <begin position="33"/>
        <end position="43"/>
    </location>
</feature>
<keyword evidence="2" id="KW-0732">Signal</keyword>
<feature type="chain" id="PRO_5035206625" description="SH3b domain-containing protein" evidence="2">
    <location>
        <begin position="26"/>
        <end position="340"/>
    </location>
</feature>
<dbReference type="InterPro" id="IPR003646">
    <property type="entry name" value="SH3-like_bac-type"/>
</dbReference>
<dbReference type="PROSITE" id="PS51257">
    <property type="entry name" value="PROKAR_LIPOPROTEIN"/>
    <property type="match status" value="1"/>
</dbReference>
<name>A0A8J6NNH0_9CHLR</name>
<dbReference type="Gene3D" id="2.30.30.40">
    <property type="entry name" value="SH3 Domains"/>
    <property type="match status" value="1"/>
</dbReference>
<accession>A0A8J6NNH0</accession>
<sequence>MNKLRSQLLVGFLILNLITIGCAPASDGPPGPSATLALPAITPTSPPPTSSPEIVPPTTVPPPATALSTISTESPPATTLPANPTALPSLPAYISSSTKMAAVILVEENEPLNIRSGAGVGNPIIEKLSATARGIQRTGRAQAMGGGIWAEVGTSTGGTGWVNAHYLTDQVSASTFCADTQVQSLLSNFQVALVNKDGDLFASLVSPKHGLDLRYYRYGTLANYTPEEAAWVFNSTYAVDWGDEPGSGFEKKGTFNEIPLPMLLEVFSANYTLFCNDVGSASAFALEPWPYEYTNIHFYNVFKPGTDQYGGLDWRSWLVGVEYIEGKPTLFSMILFQWEP</sequence>
<protein>
    <recommendedName>
        <fullName evidence="3">SH3b domain-containing protein</fullName>
    </recommendedName>
</protein>
<proteinExistence type="predicted"/>
<evidence type="ECO:0000259" key="3">
    <source>
        <dbReference type="PROSITE" id="PS51781"/>
    </source>
</evidence>
<dbReference type="PROSITE" id="PS51781">
    <property type="entry name" value="SH3B"/>
    <property type="match status" value="1"/>
</dbReference>
<comment type="caution">
    <text evidence="4">The sequence shown here is derived from an EMBL/GenBank/DDBJ whole genome shotgun (WGS) entry which is preliminary data.</text>
</comment>
<feature type="compositionally biased region" description="Pro residues" evidence="1">
    <location>
        <begin position="44"/>
        <end position="64"/>
    </location>
</feature>
<feature type="compositionally biased region" description="Low complexity" evidence="1">
    <location>
        <begin position="65"/>
        <end position="83"/>
    </location>
</feature>
<dbReference type="AlphaFoldDB" id="A0A8J6NNH0"/>
<feature type="domain" description="SH3b" evidence="3">
    <location>
        <begin position="99"/>
        <end position="171"/>
    </location>
</feature>
<evidence type="ECO:0000256" key="2">
    <source>
        <dbReference type="SAM" id="SignalP"/>
    </source>
</evidence>
<feature type="region of interest" description="Disordered" evidence="1">
    <location>
        <begin position="31"/>
        <end position="83"/>
    </location>
</feature>
<reference evidence="4 5" key="1">
    <citation type="submission" date="2020-08" db="EMBL/GenBank/DDBJ databases">
        <title>Bridging the membrane lipid divide: bacteria of the FCB group superphylum have the potential to synthesize archaeal ether lipids.</title>
        <authorList>
            <person name="Villanueva L."/>
            <person name="Von Meijenfeldt F.A.B."/>
            <person name="Westbye A.B."/>
            <person name="Yadav S."/>
            <person name="Hopmans E.C."/>
            <person name="Dutilh B.E."/>
            <person name="Sinninghe Damste J.S."/>
        </authorList>
    </citation>
    <scope>NUCLEOTIDE SEQUENCE [LARGE SCALE GENOMIC DNA]</scope>
    <source>
        <strain evidence="4">NIOZ-UU36</strain>
    </source>
</reference>
<dbReference type="EMBL" id="JACNJN010000158">
    <property type="protein sequence ID" value="MBC8336400.1"/>
    <property type="molecule type" value="Genomic_DNA"/>
</dbReference>
<organism evidence="4 5">
    <name type="scientific">Candidatus Desulfolinea nitratireducens</name>
    <dbReference type="NCBI Taxonomy" id="2841698"/>
    <lineage>
        <taxon>Bacteria</taxon>
        <taxon>Bacillati</taxon>
        <taxon>Chloroflexota</taxon>
        <taxon>Anaerolineae</taxon>
        <taxon>Anaerolineales</taxon>
        <taxon>Anaerolineales incertae sedis</taxon>
        <taxon>Candidatus Desulfolinea</taxon>
    </lineage>
</organism>
<evidence type="ECO:0000313" key="4">
    <source>
        <dbReference type="EMBL" id="MBC8336400.1"/>
    </source>
</evidence>
<dbReference type="Proteomes" id="UP000614469">
    <property type="component" value="Unassembled WGS sequence"/>
</dbReference>
<feature type="signal peptide" evidence="2">
    <location>
        <begin position="1"/>
        <end position="25"/>
    </location>
</feature>
<gene>
    <name evidence="4" type="ORF">H8E29_14135</name>
</gene>